<dbReference type="NCBIfam" id="TIGR01951">
    <property type="entry name" value="nusB"/>
    <property type="match status" value="1"/>
</dbReference>
<protein>
    <recommendedName>
        <fullName evidence="6">Transcription antitermination protein NusB</fullName>
    </recommendedName>
    <alternativeName>
        <fullName evidence="6">Antitermination factor NusB</fullName>
    </alternativeName>
</protein>
<organism evidence="8 9">
    <name type="scientific">Bogoriella caseilytica</name>
    <dbReference type="NCBI Taxonomy" id="56055"/>
    <lineage>
        <taxon>Bacteria</taxon>
        <taxon>Bacillati</taxon>
        <taxon>Actinomycetota</taxon>
        <taxon>Actinomycetes</taxon>
        <taxon>Micrococcales</taxon>
        <taxon>Bogoriellaceae</taxon>
        <taxon>Bogoriella</taxon>
    </lineage>
</organism>
<dbReference type="InterPro" id="IPR006027">
    <property type="entry name" value="NusB_RsmB_TIM44"/>
</dbReference>
<evidence type="ECO:0000256" key="4">
    <source>
        <dbReference type="ARBA" id="ARBA00023015"/>
    </source>
</evidence>
<keyword evidence="3 6" id="KW-0694">RNA-binding</keyword>
<accession>A0A3N2B8Y3</accession>
<proteinExistence type="inferred from homology"/>
<comment type="function">
    <text evidence="6">Involved in transcription antitermination. Required for transcription of ribosomal RNA (rRNA) genes. Binds specifically to the boxA antiterminator sequence of the ribosomal RNA (rrn) operons.</text>
</comment>
<dbReference type="Gene3D" id="1.10.940.10">
    <property type="entry name" value="NusB-like"/>
    <property type="match status" value="1"/>
</dbReference>
<dbReference type="InterPro" id="IPR011605">
    <property type="entry name" value="NusB_fam"/>
</dbReference>
<dbReference type="RefSeq" id="WP_123302387.1">
    <property type="nucleotide sequence ID" value="NZ_RKHK01000001.1"/>
</dbReference>
<dbReference type="EMBL" id="RKHK01000001">
    <property type="protein sequence ID" value="ROR71701.1"/>
    <property type="molecule type" value="Genomic_DNA"/>
</dbReference>
<evidence type="ECO:0000256" key="5">
    <source>
        <dbReference type="ARBA" id="ARBA00023163"/>
    </source>
</evidence>
<evidence type="ECO:0000256" key="6">
    <source>
        <dbReference type="HAMAP-Rule" id="MF_00073"/>
    </source>
</evidence>
<dbReference type="GO" id="GO:0031564">
    <property type="term" value="P:transcription antitermination"/>
    <property type="evidence" value="ECO:0007669"/>
    <property type="project" value="UniProtKB-KW"/>
</dbReference>
<dbReference type="GO" id="GO:0003723">
    <property type="term" value="F:RNA binding"/>
    <property type="evidence" value="ECO:0007669"/>
    <property type="project" value="UniProtKB-UniRule"/>
</dbReference>
<evidence type="ECO:0000259" key="7">
    <source>
        <dbReference type="Pfam" id="PF01029"/>
    </source>
</evidence>
<dbReference type="InterPro" id="IPR035926">
    <property type="entry name" value="NusB-like_sf"/>
</dbReference>
<evidence type="ECO:0000313" key="8">
    <source>
        <dbReference type="EMBL" id="ROR71701.1"/>
    </source>
</evidence>
<keyword evidence="9" id="KW-1185">Reference proteome</keyword>
<sequence>MAARRRARRRALDVLFEAEQKGLQRPDEVLDLLQQRRAHTAAQGDFPLYAEEIVAGVVAKREHIDELLSTYAQGWTLDRMPSVDRSILRMGSWELLHNDDIPDAVAVSEAVELAAELSTDDSPTFVNGLLGRLQELKPTLL</sequence>
<keyword evidence="2 6" id="KW-0889">Transcription antitermination</keyword>
<dbReference type="OrthoDB" id="3528057at2"/>
<keyword evidence="4 6" id="KW-0805">Transcription regulation</keyword>
<dbReference type="SUPFAM" id="SSF48013">
    <property type="entry name" value="NusB-like"/>
    <property type="match status" value="1"/>
</dbReference>
<feature type="domain" description="NusB/RsmB/TIM44" evidence="7">
    <location>
        <begin position="5"/>
        <end position="134"/>
    </location>
</feature>
<gene>
    <name evidence="6" type="primary">nusB</name>
    <name evidence="8" type="ORF">EDD31_0038</name>
</gene>
<dbReference type="PANTHER" id="PTHR11078">
    <property type="entry name" value="N UTILIZATION SUBSTANCE PROTEIN B-RELATED"/>
    <property type="match status" value="1"/>
</dbReference>
<evidence type="ECO:0000256" key="1">
    <source>
        <dbReference type="ARBA" id="ARBA00005952"/>
    </source>
</evidence>
<dbReference type="GO" id="GO:0005829">
    <property type="term" value="C:cytosol"/>
    <property type="evidence" value="ECO:0007669"/>
    <property type="project" value="TreeGrafter"/>
</dbReference>
<dbReference type="GO" id="GO:0006353">
    <property type="term" value="P:DNA-templated transcription termination"/>
    <property type="evidence" value="ECO:0007669"/>
    <property type="project" value="UniProtKB-UniRule"/>
</dbReference>
<comment type="similarity">
    <text evidence="1 6">Belongs to the NusB family.</text>
</comment>
<name>A0A3N2B8Y3_9MICO</name>
<reference evidence="8 9" key="1">
    <citation type="submission" date="2018-11" db="EMBL/GenBank/DDBJ databases">
        <title>Sequencing the genomes of 1000 actinobacteria strains.</title>
        <authorList>
            <person name="Klenk H.-P."/>
        </authorList>
    </citation>
    <scope>NUCLEOTIDE SEQUENCE [LARGE SCALE GENOMIC DNA]</scope>
    <source>
        <strain evidence="8 9">DSM 11294</strain>
    </source>
</reference>
<comment type="caution">
    <text evidence="8">The sequence shown here is derived from an EMBL/GenBank/DDBJ whole genome shotgun (WGS) entry which is preliminary data.</text>
</comment>
<evidence type="ECO:0000256" key="2">
    <source>
        <dbReference type="ARBA" id="ARBA00022814"/>
    </source>
</evidence>
<dbReference type="HAMAP" id="MF_00073">
    <property type="entry name" value="NusB"/>
    <property type="match status" value="1"/>
</dbReference>
<evidence type="ECO:0000313" key="9">
    <source>
        <dbReference type="Proteomes" id="UP000280668"/>
    </source>
</evidence>
<dbReference type="Pfam" id="PF01029">
    <property type="entry name" value="NusB"/>
    <property type="match status" value="1"/>
</dbReference>
<dbReference type="AlphaFoldDB" id="A0A3N2B8Y3"/>
<dbReference type="Proteomes" id="UP000280668">
    <property type="component" value="Unassembled WGS sequence"/>
</dbReference>
<keyword evidence="5 6" id="KW-0804">Transcription</keyword>
<evidence type="ECO:0000256" key="3">
    <source>
        <dbReference type="ARBA" id="ARBA00022884"/>
    </source>
</evidence>
<dbReference type="PANTHER" id="PTHR11078:SF3">
    <property type="entry name" value="ANTITERMINATION NUSB DOMAIN-CONTAINING PROTEIN"/>
    <property type="match status" value="1"/>
</dbReference>